<dbReference type="GeneID" id="99684827"/>
<keyword evidence="1" id="KW-0472">Membrane</keyword>
<sequence length="50" mass="4952">MLHCAATLLAIALLAPLAGLAEGVPHAAQAVALLVVALGLGSLLQRLLGR</sequence>
<evidence type="ECO:0000313" key="3">
    <source>
        <dbReference type="Proteomes" id="UP000295106"/>
    </source>
</evidence>
<organism evidence="2 3">
    <name type="scientific">Rubrivivax gelatinosus</name>
    <name type="common">Rhodocyclus gelatinosus</name>
    <name type="synonym">Rhodopseudomonas gelatinosa</name>
    <dbReference type="NCBI Taxonomy" id="28068"/>
    <lineage>
        <taxon>Bacteria</taxon>
        <taxon>Pseudomonadati</taxon>
        <taxon>Pseudomonadota</taxon>
        <taxon>Betaproteobacteria</taxon>
        <taxon>Burkholderiales</taxon>
        <taxon>Sphaerotilaceae</taxon>
        <taxon>Rubrivivax</taxon>
    </lineage>
</organism>
<gene>
    <name evidence="2" type="ORF">EV684_102388</name>
</gene>
<dbReference type="Proteomes" id="UP000295106">
    <property type="component" value="Unassembled WGS sequence"/>
</dbReference>
<protein>
    <submittedName>
        <fullName evidence="2">Uncharacterized protein</fullName>
    </submittedName>
</protein>
<proteinExistence type="predicted"/>
<comment type="caution">
    <text evidence="2">The sequence shown here is derived from an EMBL/GenBank/DDBJ whole genome shotgun (WGS) entry which is preliminary data.</text>
</comment>
<evidence type="ECO:0000256" key="1">
    <source>
        <dbReference type="SAM" id="Phobius"/>
    </source>
</evidence>
<keyword evidence="1" id="KW-1133">Transmembrane helix</keyword>
<dbReference type="AlphaFoldDB" id="A0A4R2MI73"/>
<dbReference type="EMBL" id="SLXD01000002">
    <property type="protein sequence ID" value="TCP04627.1"/>
    <property type="molecule type" value="Genomic_DNA"/>
</dbReference>
<reference evidence="2 3" key="1">
    <citation type="submission" date="2019-03" db="EMBL/GenBank/DDBJ databases">
        <title>Genomic Encyclopedia of Type Strains, Phase IV (KMG-IV): sequencing the most valuable type-strain genomes for metagenomic binning, comparative biology and taxonomic classification.</title>
        <authorList>
            <person name="Goeker M."/>
        </authorList>
    </citation>
    <scope>NUCLEOTIDE SEQUENCE [LARGE SCALE GENOMIC DNA]</scope>
    <source>
        <strain evidence="2 3">DSM 1709</strain>
    </source>
</reference>
<feature type="transmembrane region" description="Helical" evidence="1">
    <location>
        <begin position="30"/>
        <end position="48"/>
    </location>
</feature>
<evidence type="ECO:0000313" key="2">
    <source>
        <dbReference type="EMBL" id="TCP04627.1"/>
    </source>
</evidence>
<dbReference type="RefSeq" id="WP_165908401.1">
    <property type="nucleotide sequence ID" value="NZ_CP181386.1"/>
</dbReference>
<keyword evidence="1" id="KW-0812">Transmembrane</keyword>
<name>A0A4R2MI73_RUBGE</name>
<accession>A0A4R2MI73</accession>